<dbReference type="EMBL" id="PEYM01000022">
    <property type="protein sequence ID" value="PIS31353.1"/>
    <property type="molecule type" value="Genomic_DNA"/>
</dbReference>
<dbReference type="GO" id="GO:0016491">
    <property type="term" value="F:oxidoreductase activity"/>
    <property type="evidence" value="ECO:0007669"/>
    <property type="project" value="InterPro"/>
</dbReference>
<comment type="caution">
    <text evidence="2">The sequence shown here is derived from an EMBL/GenBank/DDBJ whole genome shotgun (WGS) entry which is preliminary data.</text>
</comment>
<accession>A0A2H0Y1B0</accession>
<reference evidence="2 3" key="1">
    <citation type="submission" date="2017-09" db="EMBL/GenBank/DDBJ databases">
        <title>Depth-based differentiation of microbial function through sediment-hosted aquifers and enrichment of novel symbionts in the deep terrestrial subsurface.</title>
        <authorList>
            <person name="Probst A.J."/>
            <person name="Ladd B."/>
            <person name="Jarett J.K."/>
            <person name="Geller-Mcgrath D.E."/>
            <person name="Sieber C.M."/>
            <person name="Emerson J.B."/>
            <person name="Anantharaman K."/>
            <person name="Thomas B.C."/>
            <person name="Malmstrom R."/>
            <person name="Stieglmeier M."/>
            <person name="Klingl A."/>
            <person name="Woyke T."/>
            <person name="Ryan C.M."/>
            <person name="Banfield J.F."/>
        </authorList>
    </citation>
    <scope>NUCLEOTIDE SEQUENCE [LARGE SCALE GENOMIC DNA]</scope>
    <source>
        <strain evidence="2">CG08_land_8_20_14_0_20_45_16</strain>
    </source>
</reference>
<organism evidence="2 3">
    <name type="scientific">Candidatus Saganbacteria bacterium CG08_land_8_20_14_0_20_45_16</name>
    <dbReference type="NCBI Taxonomy" id="2014293"/>
    <lineage>
        <taxon>Bacteria</taxon>
        <taxon>Bacillati</taxon>
        <taxon>Saganbacteria</taxon>
    </lineage>
</organism>
<dbReference type="Pfam" id="PF00881">
    <property type="entry name" value="Nitroreductase"/>
    <property type="match status" value="1"/>
</dbReference>
<dbReference type="InterPro" id="IPR029479">
    <property type="entry name" value="Nitroreductase"/>
</dbReference>
<proteinExistence type="predicted"/>
<sequence>MYPTVIISLVLPKITGYNFHMRKILLVVGGLLILISSSALATQIISLPKPVYDSSISLEKSIAHRRSERSYLESQLSQEQLSQILWAAEGITDQTYGFRSAPSAGALYPLTIYVVEKDGVFRYLPDSHKLAKLFDDDKRPSLVRASLGQVCIREAPVSLVIAANFRITQAKYGARAFRYVCMEAGHVAENIHLQAVALGLASLAIGAFWDDVIKKDLDLPENQDPLYIIPIGYVKQWPEKK</sequence>
<dbReference type="Proteomes" id="UP000231343">
    <property type="component" value="Unassembled WGS sequence"/>
</dbReference>
<dbReference type="CDD" id="cd02142">
    <property type="entry name" value="McbC_SagB-like_oxidoreductase"/>
    <property type="match status" value="1"/>
</dbReference>
<evidence type="ECO:0000313" key="2">
    <source>
        <dbReference type="EMBL" id="PIS31353.1"/>
    </source>
</evidence>
<dbReference type="InterPro" id="IPR000415">
    <property type="entry name" value="Nitroreductase-like"/>
</dbReference>
<evidence type="ECO:0000259" key="1">
    <source>
        <dbReference type="Pfam" id="PF00881"/>
    </source>
</evidence>
<dbReference type="SUPFAM" id="SSF55469">
    <property type="entry name" value="FMN-dependent nitroreductase-like"/>
    <property type="match status" value="1"/>
</dbReference>
<gene>
    <name evidence="2" type="ORF">COT42_01275</name>
</gene>
<dbReference type="InterPro" id="IPR052544">
    <property type="entry name" value="Bacteriocin_Proc_Enz"/>
</dbReference>
<name>A0A2H0Y1B0_UNCSA</name>
<dbReference type="InterPro" id="IPR020051">
    <property type="entry name" value="SagB-type_dehydrogenase"/>
</dbReference>
<dbReference type="PANTHER" id="PTHR43745">
    <property type="entry name" value="NITROREDUCTASE MJ1384-RELATED"/>
    <property type="match status" value="1"/>
</dbReference>
<protein>
    <submittedName>
        <fullName evidence="2">Nitroreductase</fullName>
    </submittedName>
</protein>
<feature type="domain" description="Nitroreductase" evidence="1">
    <location>
        <begin position="62"/>
        <end position="233"/>
    </location>
</feature>
<dbReference type="NCBIfam" id="TIGR03605">
    <property type="entry name" value="antibiot_sagB"/>
    <property type="match status" value="1"/>
</dbReference>
<evidence type="ECO:0000313" key="3">
    <source>
        <dbReference type="Proteomes" id="UP000231343"/>
    </source>
</evidence>
<dbReference type="AlphaFoldDB" id="A0A2H0Y1B0"/>
<dbReference type="Gene3D" id="3.40.109.10">
    <property type="entry name" value="NADH Oxidase"/>
    <property type="match status" value="1"/>
</dbReference>
<dbReference type="PANTHER" id="PTHR43745:SF2">
    <property type="entry name" value="NITROREDUCTASE MJ1384-RELATED"/>
    <property type="match status" value="1"/>
</dbReference>